<name>A0A533QEY3_9BACT</name>
<protein>
    <submittedName>
        <fullName evidence="1">Uncharacterized protein</fullName>
    </submittedName>
</protein>
<evidence type="ECO:0000313" key="1">
    <source>
        <dbReference type="EMBL" id="TLD43224.1"/>
    </source>
</evidence>
<comment type="caution">
    <text evidence="1">The sequence shown here is derived from an EMBL/GenBank/DDBJ whole genome shotgun (WGS) entry which is preliminary data.</text>
</comment>
<accession>A0A533QEY3</accession>
<organism evidence="1 2">
    <name type="scientific">Candidatus Jettenia ecosi</name>
    <dbReference type="NCBI Taxonomy" id="2494326"/>
    <lineage>
        <taxon>Bacteria</taxon>
        <taxon>Pseudomonadati</taxon>
        <taxon>Planctomycetota</taxon>
        <taxon>Candidatus Brocadiia</taxon>
        <taxon>Candidatus Brocadiales</taxon>
        <taxon>Candidatus Brocadiaceae</taxon>
        <taxon>Candidatus Jettenia</taxon>
    </lineage>
</organism>
<sequence length="45" mass="5028">MYVTALAYISRDKQHAMPEGIDSMKIFGFFVKSFGIIIDADSKGQ</sequence>
<reference evidence="1 2" key="1">
    <citation type="submission" date="2019-04" db="EMBL/GenBank/DDBJ databases">
        <title>Genome of a novel bacterium Candidatus Jettenia ecosi reconstructed from metagenome of an anammox bioreactor.</title>
        <authorList>
            <person name="Mardanov A.V."/>
            <person name="Beletsky A.V."/>
            <person name="Ravin N.V."/>
            <person name="Botchkova E.A."/>
            <person name="Litti Y.V."/>
            <person name="Nozhevnikova A.N."/>
        </authorList>
    </citation>
    <scope>NUCLEOTIDE SEQUENCE [LARGE SCALE GENOMIC DNA]</scope>
    <source>
        <strain evidence="1">J2</strain>
    </source>
</reference>
<dbReference type="AlphaFoldDB" id="A0A533QEY3"/>
<dbReference type="Proteomes" id="UP000319783">
    <property type="component" value="Unassembled WGS sequence"/>
</dbReference>
<proteinExistence type="predicted"/>
<gene>
    <name evidence="1" type="ORF">JETT_0393</name>
</gene>
<dbReference type="EMBL" id="SULG01000005">
    <property type="protein sequence ID" value="TLD43224.1"/>
    <property type="molecule type" value="Genomic_DNA"/>
</dbReference>
<evidence type="ECO:0000313" key="2">
    <source>
        <dbReference type="Proteomes" id="UP000319783"/>
    </source>
</evidence>